<proteinExistence type="predicted"/>
<dbReference type="InterPro" id="IPR036388">
    <property type="entry name" value="WH-like_DNA-bd_sf"/>
</dbReference>
<feature type="domain" description="HTH arsR-type" evidence="1">
    <location>
        <begin position="8"/>
        <end position="111"/>
    </location>
</feature>
<dbReference type="SUPFAM" id="SSF46785">
    <property type="entry name" value="Winged helix' DNA-binding domain"/>
    <property type="match status" value="1"/>
</dbReference>
<dbReference type="CDD" id="cd00090">
    <property type="entry name" value="HTH_ARSR"/>
    <property type="match status" value="1"/>
</dbReference>
<dbReference type="EMBL" id="CP011853">
    <property type="protein sequence ID" value="ALG86609.1"/>
    <property type="molecule type" value="Genomic_DNA"/>
</dbReference>
<evidence type="ECO:0000259" key="1">
    <source>
        <dbReference type="SMART" id="SM00418"/>
    </source>
</evidence>
<keyword evidence="3" id="KW-1185">Reference proteome</keyword>
<name>A0A0N9MTW4_9ACTN</name>
<sequence>MPDRDDVAAVSALDEPTRRRIYDFVCPKRDALSRDEVSAALGIPRQTAAFHLEKLADAGLLDVEYARRSGRTGPGAGRPSKLYRRSRREVSVQLPGRSYDVAGALLAQAVEDADRTGESPRACLARSAADLGRDLGLPEGATDEELMTLLAEAGYEPRIEGDDIVLVNCPFHALAKEHTGLVCGMNLDLVSGALGSAAGRARLEPHDGYCCVRIKRAVTPA</sequence>
<dbReference type="Pfam" id="PF12840">
    <property type="entry name" value="HTH_20"/>
    <property type="match status" value="1"/>
</dbReference>
<reference evidence="2 3" key="2">
    <citation type="journal article" date="2017" name="Int. J. Syst. Evol. Microbiol.">
        <title>Gordonia phthalatica sp. nov., a di-n-butyl phthalate-degrading bacterium isolated from activated sludge.</title>
        <authorList>
            <person name="Jin D."/>
            <person name="Kong X."/>
            <person name="Jia M."/>
            <person name="Yu X."/>
            <person name="Wang X."/>
            <person name="Zhuang X."/>
            <person name="Deng Y."/>
            <person name="Bai Z."/>
        </authorList>
    </citation>
    <scope>NUCLEOTIDE SEQUENCE [LARGE SCALE GENOMIC DNA]</scope>
    <source>
        <strain evidence="2 3">QH-11</strain>
    </source>
</reference>
<accession>A0A0N9MTW4</accession>
<dbReference type="GO" id="GO:0003700">
    <property type="term" value="F:DNA-binding transcription factor activity"/>
    <property type="evidence" value="ECO:0007669"/>
    <property type="project" value="InterPro"/>
</dbReference>
<dbReference type="Proteomes" id="UP000063789">
    <property type="component" value="Chromosome"/>
</dbReference>
<organism evidence="2 3">
    <name type="scientific">Gordonia phthalatica</name>
    <dbReference type="NCBI Taxonomy" id="1136941"/>
    <lineage>
        <taxon>Bacteria</taxon>
        <taxon>Bacillati</taxon>
        <taxon>Actinomycetota</taxon>
        <taxon>Actinomycetes</taxon>
        <taxon>Mycobacteriales</taxon>
        <taxon>Gordoniaceae</taxon>
        <taxon>Gordonia</taxon>
    </lineage>
</organism>
<dbReference type="PATRIC" id="fig|1136941.3.peg.1044"/>
<gene>
    <name evidence="2" type="ORF">ACH46_05105</name>
</gene>
<protein>
    <submittedName>
        <fullName evidence="2">Transcriptional regulator</fullName>
    </submittedName>
</protein>
<evidence type="ECO:0000313" key="2">
    <source>
        <dbReference type="EMBL" id="ALG86609.1"/>
    </source>
</evidence>
<evidence type="ECO:0000313" key="3">
    <source>
        <dbReference type="Proteomes" id="UP000063789"/>
    </source>
</evidence>
<reference evidence="3" key="1">
    <citation type="submission" date="2015-06" db="EMBL/GenBank/DDBJ databases">
        <title>Complete genome sequence and metabolic analysis of phthalate degradation pathway in Gordonia sp. QH-11.</title>
        <authorList>
            <person name="Jin D."/>
            <person name="Kong X."/>
            <person name="Bai Z."/>
        </authorList>
    </citation>
    <scope>NUCLEOTIDE SEQUENCE [LARGE SCALE GENOMIC DNA]</scope>
    <source>
        <strain evidence="3">QH-11</strain>
    </source>
</reference>
<dbReference type="InterPro" id="IPR036390">
    <property type="entry name" value="WH_DNA-bd_sf"/>
</dbReference>
<dbReference type="AlphaFoldDB" id="A0A0N9MTW4"/>
<dbReference type="SMART" id="SM00418">
    <property type="entry name" value="HTH_ARSR"/>
    <property type="match status" value="1"/>
</dbReference>
<dbReference type="InterPro" id="IPR001845">
    <property type="entry name" value="HTH_ArsR_DNA-bd_dom"/>
</dbReference>
<dbReference type="InterPro" id="IPR011991">
    <property type="entry name" value="ArsR-like_HTH"/>
</dbReference>
<dbReference type="STRING" id="1136941.ACH46_05105"/>
<dbReference type="Gene3D" id="1.10.10.10">
    <property type="entry name" value="Winged helix-like DNA-binding domain superfamily/Winged helix DNA-binding domain"/>
    <property type="match status" value="1"/>
</dbReference>
<dbReference type="KEGG" id="goq:ACH46_05105"/>